<evidence type="ECO:0000256" key="3">
    <source>
        <dbReference type="ARBA" id="ARBA00022553"/>
    </source>
</evidence>
<evidence type="ECO:0000256" key="18">
    <source>
        <dbReference type="ARBA" id="ARBA00072833"/>
    </source>
</evidence>
<evidence type="ECO:0000256" key="9">
    <source>
        <dbReference type="ARBA" id="ARBA00022859"/>
    </source>
</evidence>
<keyword evidence="4" id="KW-0399">Innate immunity</keyword>
<evidence type="ECO:0000256" key="10">
    <source>
        <dbReference type="ARBA" id="ARBA00022989"/>
    </source>
</evidence>
<sequence>MTPKASSVACSGLRRHSAVSTVTPCSALFRDPVILVNTAMTAGCNAEKMSIWCIRIHHLLFIFGGTLTICSEMPHCEVVKRIGFFGYCNLTGIPFVQNNIKRLVLTENYISELNATSFPVLDSLYFLLVNAQKTEKLTIRNHSFRNLPKLIELDVSYNRMLILDPDALAGMSKLENLLLYYNRLNGSILENDYFKDLKSLEYVDLSSNEITYLKPHPIFYYLHNFHLLQLKHNQISRICEGDLLSFERKFFTVMDLSSNDLSRQDATDWKSCGKPFRNIGFNTLVLGENGLKVEQVESICNSLNGITMMQLKIRNHIMGPGFGHQNFKDPDNSTFAGMKNSNLQILDISKGSIFTLHPYTFANLSDLVLLNLAENKINRIDKDAFYGLLELQHLNLSGNLLGEIYESAFFGIPNVKIILLQQNHIGAIQYGTFQNLENLEFLDLSDNAIKTIAFYDYITYIKFIMLGSNKLRTVDSQSMNTAYLDMTQNNLENLGVLYKLSHSPTLQIIIMKHNRLSYCISDKTMNKSNSLRHLDLSDNMIQLVWEKPQCLDIFHDLPLLEILYLDNNHFILLPGGIFNGLSSLKNLSLSFNSLTFISPGTLPANLEVLDLSNNLLYSPSPDLFTSLHLLDIRRNNFYCDCSLVTFINWIQEEMNTTNATLVGSPNDFYCSFPPELAYELLYNITTDVCDEDLVLVPLKISLFLFTTTIISIFITSTIIYNHFRGAFFGLYKRLINLLLTAQKTGDTPDVYQYDAYLCYSKKDFQWVQSSLLENLDAHYCEKNLFHLCFEERDFVPGEDHIMNIRQAIWNSRKTICIVTKHFLKDGWCVEAFNCAHSRYFTDLKDVLIMVVVGTLSSFELKRYRPIRAFVQRSRYLKWPEDSQDVDWFLGNLSYKILQEQKVKDTDQQVANKPNALELKTVATIS</sequence>
<keyword evidence="10 19" id="KW-1133">Transmembrane helix</keyword>
<dbReference type="InterPro" id="IPR001611">
    <property type="entry name" value="Leu-rich_rpt"/>
</dbReference>
<keyword evidence="8" id="KW-0677">Repeat</keyword>
<reference evidence="21" key="2">
    <citation type="submission" date="2025-09" db="UniProtKB">
        <authorList>
            <consortium name="Ensembl"/>
        </authorList>
    </citation>
    <scope>IDENTIFICATION</scope>
</reference>
<evidence type="ECO:0000256" key="13">
    <source>
        <dbReference type="ARBA" id="ARBA00023170"/>
    </source>
</evidence>
<evidence type="ECO:0000256" key="15">
    <source>
        <dbReference type="ARBA" id="ARBA00023198"/>
    </source>
</evidence>
<keyword evidence="13" id="KW-0675">Receptor</keyword>
<dbReference type="InterPro" id="IPR000157">
    <property type="entry name" value="TIR_dom"/>
</dbReference>
<comment type="subcellular location">
    <subcellularLocation>
        <location evidence="1">Membrane</location>
        <topology evidence="1">Single-pass type I membrane protein</topology>
    </subcellularLocation>
</comment>
<evidence type="ECO:0000256" key="4">
    <source>
        <dbReference type="ARBA" id="ARBA00022588"/>
    </source>
</evidence>
<dbReference type="PROSITE" id="PS51450">
    <property type="entry name" value="LRR"/>
    <property type="match status" value="3"/>
</dbReference>
<evidence type="ECO:0000259" key="20">
    <source>
        <dbReference type="PROSITE" id="PS50104"/>
    </source>
</evidence>
<dbReference type="GO" id="GO:0005886">
    <property type="term" value="C:plasma membrane"/>
    <property type="evidence" value="ECO:0007669"/>
    <property type="project" value="TreeGrafter"/>
</dbReference>
<keyword evidence="12" id="KW-1015">Disulfide bond</keyword>
<evidence type="ECO:0000256" key="8">
    <source>
        <dbReference type="ARBA" id="ARBA00022737"/>
    </source>
</evidence>
<dbReference type="GO" id="GO:0038023">
    <property type="term" value="F:signaling receptor activity"/>
    <property type="evidence" value="ECO:0007669"/>
    <property type="project" value="TreeGrafter"/>
</dbReference>
<comment type="similarity">
    <text evidence="2">Belongs to the Toll-like receptor family.</text>
</comment>
<evidence type="ECO:0000256" key="12">
    <source>
        <dbReference type="ARBA" id="ARBA00023157"/>
    </source>
</evidence>
<dbReference type="Gene3D" id="3.40.50.10140">
    <property type="entry name" value="Toll/interleukin-1 receptor homology (TIR) domain"/>
    <property type="match status" value="1"/>
</dbReference>
<dbReference type="Gene3D" id="3.80.10.10">
    <property type="entry name" value="Ribonuclease Inhibitor"/>
    <property type="match status" value="4"/>
</dbReference>
<evidence type="ECO:0000256" key="16">
    <source>
        <dbReference type="ARBA" id="ARBA00057507"/>
    </source>
</evidence>
<dbReference type="OrthoDB" id="6160824at2759"/>
<keyword evidence="6 19" id="KW-0812">Transmembrane</keyword>
<dbReference type="FunFam" id="3.80.10.10:FF:000365">
    <property type="entry name" value="Toll-like receptor 5"/>
    <property type="match status" value="1"/>
</dbReference>
<dbReference type="Pfam" id="PF13855">
    <property type="entry name" value="LRR_8"/>
    <property type="match status" value="4"/>
</dbReference>
<evidence type="ECO:0000256" key="11">
    <source>
        <dbReference type="ARBA" id="ARBA00023136"/>
    </source>
</evidence>
<dbReference type="Ensembl" id="ENSLLET00000018384.1">
    <property type="protein sequence ID" value="ENSLLEP00000017699.1"/>
    <property type="gene ID" value="ENSLLEG00000011270.1"/>
</dbReference>
<dbReference type="GeneTree" id="ENSGT00940000167009"/>
<evidence type="ECO:0000256" key="17">
    <source>
        <dbReference type="ARBA" id="ARBA00062299"/>
    </source>
</evidence>
<evidence type="ECO:0000256" key="2">
    <source>
        <dbReference type="ARBA" id="ARBA00009634"/>
    </source>
</evidence>
<comment type="function">
    <text evidence="16">Pattern recognition receptor (PRR) located on the cell surface that participates in the activation of innate immunity and inflammatory response. Recognizes small molecular motifs named pathogen-associated molecular pattern (PAMPs) expressed by pathogens and microbe-associated molecular patterns (MAMPs) usually expressed by resident microbiota. Upon ligand binding such as bacterial flagellins, recruits intracellular adapter proteins MYD88 and TRIF leading to NF-kappa-B activation, cytokine secretion and induction of the inflammatory response. Plays thereby an important role in the relationship between the intestinal epithelium and enteric microbes and contributes to the gut microbiota composition throughout life.</text>
</comment>
<evidence type="ECO:0000256" key="6">
    <source>
        <dbReference type="ARBA" id="ARBA00022692"/>
    </source>
</evidence>
<feature type="transmembrane region" description="Helical" evidence="19">
    <location>
        <begin position="702"/>
        <end position="723"/>
    </location>
</feature>
<dbReference type="FunFam" id="3.80.10.10:FF:000306">
    <property type="entry name" value="Toll-like receptor 5"/>
    <property type="match status" value="1"/>
</dbReference>
<evidence type="ECO:0000256" key="14">
    <source>
        <dbReference type="ARBA" id="ARBA00023180"/>
    </source>
</evidence>
<dbReference type="FunFam" id="3.80.10.10:FF:000592">
    <property type="entry name" value="Toll-like receptor 5"/>
    <property type="match status" value="1"/>
</dbReference>
<protein>
    <recommendedName>
        <fullName evidence="18">Toll-like receptor 5</fullName>
    </recommendedName>
</protein>
<dbReference type="PANTHER" id="PTHR24365:SF525">
    <property type="entry name" value="TOLL-LIKE RECEPTOR 5"/>
    <property type="match status" value="1"/>
</dbReference>
<keyword evidence="11 19" id="KW-0472">Membrane</keyword>
<evidence type="ECO:0000256" key="19">
    <source>
        <dbReference type="SAM" id="Phobius"/>
    </source>
</evidence>
<feature type="domain" description="TIR" evidence="20">
    <location>
        <begin position="751"/>
        <end position="896"/>
    </location>
</feature>
<keyword evidence="9" id="KW-0391">Immunity</keyword>
<dbReference type="PANTHER" id="PTHR24365">
    <property type="entry name" value="TOLL-LIKE RECEPTOR"/>
    <property type="match status" value="1"/>
</dbReference>
<name>A0A8C5MPG3_9ANUR</name>
<evidence type="ECO:0000313" key="21">
    <source>
        <dbReference type="Ensembl" id="ENSLLEP00000017699.1"/>
    </source>
</evidence>
<keyword evidence="7" id="KW-0732">Signal</keyword>
<dbReference type="PROSITE" id="PS50104">
    <property type="entry name" value="TIR"/>
    <property type="match status" value="1"/>
</dbReference>
<dbReference type="FunFam" id="3.40.50.10140:FF:000001">
    <property type="entry name" value="Toll-like receptor 2"/>
    <property type="match status" value="1"/>
</dbReference>
<dbReference type="SMART" id="SM00369">
    <property type="entry name" value="LRR_TYP"/>
    <property type="match status" value="12"/>
</dbReference>
<evidence type="ECO:0000256" key="1">
    <source>
        <dbReference type="ARBA" id="ARBA00004479"/>
    </source>
</evidence>
<dbReference type="InterPro" id="IPR032675">
    <property type="entry name" value="LRR_dom_sf"/>
</dbReference>
<keyword evidence="15" id="KW-0395">Inflammatory response</keyword>
<dbReference type="GO" id="GO:0002224">
    <property type="term" value="P:toll-like receptor signaling pathway"/>
    <property type="evidence" value="ECO:0007669"/>
    <property type="project" value="TreeGrafter"/>
</dbReference>
<evidence type="ECO:0000313" key="22">
    <source>
        <dbReference type="Proteomes" id="UP000694569"/>
    </source>
</evidence>
<dbReference type="GO" id="GO:0045087">
    <property type="term" value="P:innate immune response"/>
    <property type="evidence" value="ECO:0007669"/>
    <property type="project" value="UniProtKB-KW"/>
</dbReference>
<accession>A0A8C5MPG3</accession>
<keyword evidence="5" id="KW-0433">Leucine-rich repeat</keyword>
<comment type="subunit">
    <text evidence="17">Homodimer. Interacts with MYD88 (via TIR domain). Interacts with TICAM1 (via TIR domain). Interacts with UNC93B1; this interaction is essential for proper TLR5 localization to the plasma membrane.</text>
</comment>
<evidence type="ECO:0000256" key="5">
    <source>
        <dbReference type="ARBA" id="ARBA00022614"/>
    </source>
</evidence>
<dbReference type="AlphaFoldDB" id="A0A8C5MPG3"/>
<organism evidence="21 22">
    <name type="scientific">Leptobrachium leishanense</name>
    <name type="common">Leishan spiny toad</name>
    <dbReference type="NCBI Taxonomy" id="445787"/>
    <lineage>
        <taxon>Eukaryota</taxon>
        <taxon>Metazoa</taxon>
        <taxon>Chordata</taxon>
        <taxon>Craniata</taxon>
        <taxon>Vertebrata</taxon>
        <taxon>Euteleostomi</taxon>
        <taxon>Amphibia</taxon>
        <taxon>Batrachia</taxon>
        <taxon>Anura</taxon>
        <taxon>Pelobatoidea</taxon>
        <taxon>Megophryidae</taxon>
        <taxon>Leptobrachium</taxon>
    </lineage>
</organism>
<dbReference type="InterPro" id="IPR003591">
    <property type="entry name" value="Leu-rich_rpt_typical-subtyp"/>
</dbReference>
<keyword evidence="3" id="KW-0597">Phosphoprotein</keyword>
<keyword evidence="14" id="KW-0325">Glycoprotein</keyword>
<reference evidence="21" key="1">
    <citation type="submission" date="2025-08" db="UniProtKB">
        <authorList>
            <consortium name="Ensembl"/>
        </authorList>
    </citation>
    <scope>IDENTIFICATION</scope>
</reference>
<dbReference type="GO" id="GO:0006954">
    <property type="term" value="P:inflammatory response"/>
    <property type="evidence" value="ECO:0007669"/>
    <property type="project" value="UniProtKB-KW"/>
</dbReference>
<proteinExistence type="inferred from homology"/>
<dbReference type="InterPro" id="IPR035897">
    <property type="entry name" value="Toll_tir_struct_dom_sf"/>
</dbReference>
<dbReference type="SUPFAM" id="SSF52200">
    <property type="entry name" value="Toll/Interleukin receptor TIR domain"/>
    <property type="match status" value="1"/>
</dbReference>
<dbReference type="SMART" id="SM00255">
    <property type="entry name" value="TIR"/>
    <property type="match status" value="1"/>
</dbReference>
<dbReference type="Proteomes" id="UP000694569">
    <property type="component" value="Unplaced"/>
</dbReference>
<evidence type="ECO:0000256" key="7">
    <source>
        <dbReference type="ARBA" id="ARBA00022729"/>
    </source>
</evidence>
<dbReference type="Pfam" id="PF01582">
    <property type="entry name" value="TIR"/>
    <property type="match status" value="1"/>
</dbReference>
<dbReference type="SUPFAM" id="SSF52058">
    <property type="entry name" value="L domain-like"/>
    <property type="match status" value="2"/>
</dbReference>
<keyword evidence="22" id="KW-1185">Reference proteome</keyword>